<dbReference type="InterPro" id="IPR034139">
    <property type="entry name" value="TOPRIM_OLD"/>
</dbReference>
<keyword evidence="3" id="KW-0540">Nuclease</keyword>
<gene>
    <name evidence="3" type="ORF">SAMN05443144_1495</name>
</gene>
<evidence type="ECO:0000313" key="4">
    <source>
        <dbReference type="Proteomes" id="UP000184041"/>
    </source>
</evidence>
<accession>A0A1M5M349</accession>
<keyword evidence="3" id="KW-0255">Endonuclease</keyword>
<dbReference type="Pfam" id="PF20469">
    <property type="entry name" value="OLD-like_TOPRIM"/>
    <property type="match status" value="1"/>
</dbReference>
<dbReference type="PANTHER" id="PTHR43581">
    <property type="entry name" value="ATP/GTP PHOSPHATASE"/>
    <property type="match status" value="1"/>
</dbReference>
<feature type="domain" description="OLD protein-like TOPRIM" evidence="2">
    <location>
        <begin position="472"/>
        <end position="539"/>
    </location>
</feature>
<dbReference type="Proteomes" id="UP000184041">
    <property type="component" value="Unassembled WGS sequence"/>
</dbReference>
<proteinExistence type="predicted"/>
<dbReference type="Gene3D" id="3.40.50.300">
    <property type="entry name" value="P-loop containing nucleotide triphosphate hydrolases"/>
    <property type="match status" value="2"/>
</dbReference>
<keyword evidence="3" id="KW-0378">Hydrolase</keyword>
<dbReference type="OrthoDB" id="9805802at2"/>
<dbReference type="GO" id="GO:0004519">
    <property type="term" value="F:endonuclease activity"/>
    <property type="evidence" value="ECO:0007669"/>
    <property type="project" value="UniProtKB-KW"/>
</dbReference>
<dbReference type="RefSeq" id="WP_073068739.1">
    <property type="nucleotide sequence ID" value="NZ_FQUS01000049.1"/>
</dbReference>
<evidence type="ECO:0000259" key="2">
    <source>
        <dbReference type="Pfam" id="PF20469"/>
    </source>
</evidence>
<name>A0A1M5M349_9BACT</name>
<evidence type="ECO:0000313" key="3">
    <source>
        <dbReference type="EMBL" id="SHG71143.1"/>
    </source>
</evidence>
<dbReference type="InterPro" id="IPR051396">
    <property type="entry name" value="Bact_Antivir_Def_Nuclease"/>
</dbReference>
<dbReference type="Pfam" id="PF13175">
    <property type="entry name" value="AAA_15"/>
    <property type="match status" value="1"/>
</dbReference>
<reference evidence="3 4" key="1">
    <citation type="submission" date="2016-11" db="EMBL/GenBank/DDBJ databases">
        <authorList>
            <person name="Jaros S."/>
            <person name="Januszkiewicz K."/>
            <person name="Wedrychowicz H."/>
        </authorList>
    </citation>
    <scope>NUCLEOTIDE SEQUENCE [LARGE SCALE GENOMIC DNA]</scope>
    <source>
        <strain evidence="3 4">DSM 21986</strain>
    </source>
</reference>
<protein>
    <submittedName>
        <fullName evidence="3">Predicted ATP-dependent endonuclease of the OLD family, contains P-loop ATPase and TOPRIM domains</fullName>
    </submittedName>
</protein>
<dbReference type="AlphaFoldDB" id="A0A1M5M349"/>
<sequence length="717" mass="82224">MKLSRLEVRNYRSIRDQTEDDAIIFDGLDCIIGKNNAGKSNILKAIQYLLNGEKRDEEIHWQRNNDNIIDVRGYFVVEERDFQLLEIENKREAVKQQMLDKNLLGICRRSNKKDLEVISLYPNEKRLQKDEFKKNHLKTWDNKNDKVEFKKKMLGQYPELEKYLTEGKEQNKGEWTKAYQKFVQEMPEEIDFMPMPAAPKTGISADLQNMLPKVISVPAVKEISDATKTSRAGELGSLLSELASEVQDDLDQAIEEAISDVYKQLNVVKDNKGNIIDERHEGVKIIEDQITSYVAENFENIGVSLEFPAPESQVMFKNAQVWIDEKGFSKVTADNVGEGVKRILIFSLFRTLADLAMNNLQLSEDSEEFGDEITDVSRSLLILYEEAELFLHPELQKILIHTFSQLYKSGAQVIFSTHSPFMIQPPSLQTINLVKKDSDKGTQVTLFNSIIEKEEKRYQNTLLQIENVSNYIFADKVLLVEGESDRLIIEKLGSYLNEEWNFDKTGIPILVVHGKGRIPLFKDFLSSLGIQVYTLLDIDCVDGIVCKSCSKDSVKAKRDEFVEKCRELAEENENNIVNADYVGKLGGQYTWEENFAKLEVMLEKLDNKLMVSDKEIGALQALIQKVQDDSWKEVLKDDDKDINKMRCNLVKELLENDILLLSGDIEDYYPDSDISSKIDAALNFSPGEYNKEELKSLFVEFEEGITDVESFFKQIFG</sequence>
<dbReference type="EMBL" id="FQUS01000049">
    <property type="protein sequence ID" value="SHG71143.1"/>
    <property type="molecule type" value="Genomic_DNA"/>
</dbReference>
<dbReference type="SUPFAM" id="SSF52540">
    <property type="entry name" value="P-loop containing nucleoside triphosphate hydrolases"/>
    <property type="match status" value="1"/>
</dbReference>
<dbReference type="PANTHER" id="PTHR43581:SF4">
    <property type="entry name" value="ATP_GTP PHOSPHATASE"/>
    <property type="match status" value="1"/>
</dbReference>
<feature type="domain" description="Endonuclease GajA/Old nuclease/RecF-like AAA" evidence="1">
    <location>
        <begin position="1"/>
        <end position="423"/>
    </location>
</feature>
<dbReference type="InterPro" id="IPR041685">
    <property type="entry name" value="AAA_GajA/Old/RecF-like"/>
</dbReference>
<dbReference type="STRING" id="1194090.SAMN05443144_1495"/>
<dbReference type="CDD" id="cd01026">
    <property type="entry name" value="TOPRIM_OLD"/>
    <property type="match status" value="1"/>
</dbReference>
<organism evidence="3 4">
    <name type="scientific">Fodinibius roseus</name>
    <dbReference type="NCBI Taxonomy" id="1194090"/>
    <lineage>
        <taxon>Bacteria</taxon>
        <taxon>Pseudomonadati</taxon>
        <taxon>Balneolota</taxon>
        <taxon>Balneolia</taxon>
        <taxon>Balneolales</taxon>
        <taxon>Balneolaceae</taxon>
        <taxon>Fodinibius</taxon>
    </lineage>
</organism>
<dbReference type="InterPro" id="IPR027417">
    <property type="entry name" value="P-loop_NTPase"/>
</dbReference>
<keyword evidence="4" id="KW-1185">Reference proteome</keyword>
<evidence type="ECO:0000259" key="1">
    <source>
        <dbReference type="Pfam" id="PF13175"/>
    </source>
</evidence>